<evidence type="ECO:0000313" key="6">
    <source>
        <dbReference type="Proteomes" id="UP000631114"/>
    </source>
</evidence>
<proteinExistence type="predicted"/>
<evidence type="ECO:0000256" key="1">
    <source>
        <dbReference type="ARBA" id="ARBA00012220"/>
    </source>
</evidence>
<reference evidence="5 6" key="1">
    <citation type="submission" date="2020-10" db="EMBL/GenBank/DDBJ databases">
        <title>The Coptis chinensis genome and diversification of protoberbering-type alkaloids.</title>
        <authorList>
            <person name="Wang B."/>
            <person name="Shu S."/>
            <person name="Song C."/>
            <person name="Liu Y."/>
        </authorList>
    </citation>
    <scope>NUCLEOTIDE SEQUENCE [LARGE SCALE GENOMIC DNA]</scope>
    <source>
        <strain evidence="5">HL-2020</strain>
        <tissue evidence="5">Leaf</tissue>
    </source>
</reference>
<organism evidence="5 6">
    <name type="scientific">Coptis chinensis</name>
    <dbReference type="NCBI Taxonomy" id="261450"/>
    <lineage>
        <taxon>Eukaryota</taxon>
        <taxon>Viridiplantae</taxon>
        <taxon>Streptophyta</taxon>
        <taxon>Embryophyta</taxon>
        <taxon>Tracheophyta</taxon>
        <taxon>Spermatophyta</taxon>
        <taxon>Magnoliopsida</taxon>
        <taxon>Ranunculales</taxon>
        <taxon>Ranunculaceae</taxon>
        <taxon>Coptidoideae</taxon>
        <taxon>Coptis</taxon>
    </lineage>
</organism>
<dbReference type="InterPro" id="IPR006336">
    <property type="entry name" value="GCS2"/>
</dbReference>
<comment type="caution">
    <text evidence="5">The sequence shown here is derived from an EMBL/GenBank/DDBJ whole genome shotgun (WGS) entry which is preliminary data.</text>
</comment>
<keyword evidence="3" id="KW-0547">Nucleotide-binding</keyword>
<evidence type="ECO:0000256" key="4">
    <source>
        <dbReference type="ARBA" id="ARBA00022840"/>
    </source>
</evidence>
<keyword evidence="4" id="KW-0067">ATP-binding</keyword>
<dbReference type="InterPro" id="IPR035434">
    <property type="entry name" value="GCL_bact_plant"/>
</dbReference>
<accession>A0A835IVY6</accession>
<evidence type="ECO:0000256" key="2">
    <source>
        <dbReference type="ARBA" id="ARBA00022598"/>
    </source>
</evidence>
<name>A0A835IVY6_9MAGN</name>
<dbReference type="Proteomes" id="UP000631114">
    <property type="component" value="Unassembled WGS sequence"/>
</dbReference>
<dbReference type="PANTHER" id="PTHR34378:SF1">
    <property type="entry name" value="GLUTAMATE--CYSTEINE LIGASE, CHLOROPLASTIC"/>
    <property type="match status" value="1"/>
</dbReference>
<evidence type="ECO:0000313" key="5">
    <source>
        <dbReference type="EMBL" id="KAF9623267.1"/>
    </source>
</evidence>
<dbReference type="Gene3D" id="3.30.590.20">
    <property type="match status" value="1"/>
</dbReference>
<dbReference type="EMBL" id="JADFTS010000001">
    <property type="protein sequence ID" value="KAF9623267.1"/>
    <property type="molecule type" value="Genomic_DNA"/>
</dbReference>
<dbReference type="InterPro" id="IPR014746">
    <property type="entry name" value="Gln_synth/guanido_kin_cat_dom"/>
</dbReference>
<protein>
    <recommendedName>
        <fullName evidence="1">glutamate--cysteine ligase</fullName>
        <ecNumber evidence="1">6.3.2.2</ecNumber>
    </recommendedName>
</protein>
<dbReference type="AlphaFoldDB" id="A0A835IVY6"/>
<sequence length="112" mass="12938">MATTLFANSPFTEGKPNGYLSMRSYMWSATDSCRIGMLPFVFYESFKFEQYVDYALDIHMYFVCRNNKYTDCTGLSFHDFLEGKLPVALGVTPTLGDWENHLPYIQFILRSG</sequence>
<dbReference type="GO" id="GO:0006750">
    <property type="term" value="P:glutathione biosynthetic process"/>
    <property type="evidence" value="ECO:0007669"/>
    <property type="project" value="InterPro"/>
</dbReference>
<dbReference type="PANTHER" id="PTHR34378">
    <property type="entry name" value="GLUTAMATE--CYSTEINE LIGASE, CHLOROPLASTIC"/>
    <property type="match status" value="1"/>
</dbReference>
<dbReference type="Pfam" id="PF04107">
    <property type="entry name" value="GCS2"/>
    <property type="match status" value="1"/>
</dbReference>
<keyword evidence="6" id="KW-1185">Reference proteome</keyword>
<gene>
    <name evidence="5" type="ORF">IFM89_000756</name>
</gene>
<dbReference type="GO" id="GO:0004357">
    <property type="term" value="F:glutamate-cysteine ligase activity"/>
    <property type="evidence" value="ECO:0007669"/>
    <property type="project" value="UniProtKB-EC"/>
</dbReference>
<keyword evidence="2" id="KW-0436">Ligase</keyword>
<dbReference type="GO" id="GO:0005524">
    <property type="term" value="F:ATP binding"/>
    <property type="evidence" value="ECO:0007669"/>
    <property type="project" value="UniProtKB-KW"/>
</dbReference>
<dbReference type="EC" id="6.3.2.2" evidence="1"/>
<evidence type="ECO:0000256" key="3">
    <source>
        <dbReference type="ARBA" id="ARBA00022741"/>
    </source>
</evidence>
<dbReference type="OrthoDB" id="2012853at2759"/>
<dbReference type="SUPFAM" id="SSF55931">
    <property type="entry name" value="Glutamine synthetase/guanido kinase"/>
    <property type="match status" value="1"/>
</dbReference>